<keyword evidence="1" id="KW-0472">Membrane</keyword>
<evidence type="ECO:0000256" key="2">
    <source>
        <dbReference type="SAM" id="SignalP"/>
    </source>
</evidence>
<keyword evidence="2" id="KW-0732">Signal</keyword>
<gene>
    <name evidence="3" type="ORF">E2980_21615</name>
</gene>
<dbReference type="RefSeq" id="WP_135154327.1">
    <property type="nucleotide sequence ID" value="NZ_SOMN01000045.1"/>
</dbReference>
<accession>A0A4Y8LNP5</accession>
<dbReference type="EMBL" id="SOMN01000045">
    <property type="protein sequence ID" value="TFE22587.1"/>
    <property type="molecule type" value="Genomic_DNA"/>
</dbReference>
<organism evidence="3 4">
    <name type="scientific">Cohnella luojiensis</name>
    <dbReference type="NCBI Taxonomy" id="652876"/>
    <lineage>
        <taxon>Bacteria</taxon>
        <taxon>Bacillati</taxon>
        <taxon>Bacillota</taxon>
        <taxon>Bacilli</taxon>
        <taxon>Bacillales</taxon>
        <taxon>Paenibacillaceae</taxon>
        <taxon>Cohnella</taxon>
    </lineage>
</organism>
<keyword evidence="1" id="KW-1133">Transmembrane helix</keyword>
<reference evidence="3 4" key="1">
    <citation type="submission" date="2019-03" db="EMBL/GenBank/DDBJ databases">
        <title>Cohnella endophytica sp. nov., a novel endophytic bacterium isolated from bark of Sonneratia apetala.</title>
        <authorList>
            <person name="Tuo L."/>
        </authorList>
    </citation>
    <scope>NUCLEOTIDE SEQUENCE [LARGE SCALE GENOMIC DNA]</scope>
    <source>
        <strain evidence="3 4">CCTCC AB 208254</strain>
    </source>
</reference>
<dbReference type="SUPFAM" id="SSF50242">
    <property type="entry name" value="TIMP-like"/>
    <property type="match status" value="1"/>
</dbReference>
<protein>
    <recommendedName>
        <fullName evidence="5">Cobalamin biosynthesis protein CbiN</fullName>
    </recommendedName>
</protein>
<feature type="transmembrane region" description="Helical" evidence="1">
    <location>
        <begin position="137"/>
        <end position="157"/>
    </location>
</feature>
<evidence type="ECO:0008006" key="5">
    <source>
        <dbReference type="Google" id="ProtNLM"/>
    </source>
</evidence>
<dbReference type="Gene3D" id="2.40.50.120">
    <property type="match status" value="1"/>
</dbReference>
<dbReference type="Proteomes" id="UP000297900">
    <property type="component" value="Unassembled WGS sequence"/>
</dbReference>
<proteinExistence type="predicted"/>
<comment type="caution">
    <text evidence="3">The sequence shown here is derived from an EMBL/GenBank/DDBJ whole genome shotgun (WGS) entry which is preliminary data.</text>
</comment>
<feature type="signal peptide" evidence="2">
    <location>
        <begin position="1"/>
        <end position="24"/>
    </location>
</feature>
<keyword evidence="4" id="KW-1185">Reference proteome</keyword>
<dbReference type="OrthoDB" id="2592143at2"/>
<dbReference type="InterPro" id="IPR008993">
    <property type="entry name" value="TIMP-like_OB-fold"/>
</dbReference>
<evidence type="ECO:0000313" key="4">
    <source>
        <dbReference type="Proteomes" id="UP000297900"/>
    </source>
</evidence>
<feature type="chain" id="PRO_5039213669" description="Cobalamin biosynthesis protein CbiN" evidence="2">
    <location>
        <begin position="25"/>
        <end position="165"/>
    </location>
</feature>
<name>A0A4Y8LNP5_9BACL</name>
<keyword evidence="1" id="KW-0812">Transmembrane</keyword>
<dbReference type="AlphaFoldDB" id="A0A4Y8LNP5"/>
<sequence length="165" mass="17992">MKAKLPLLLLGCFMISLLSSPERAYACSCEEQGVEQRYEEASVVFMGTVKETDREGGNLFEVERTWKGKLKDSYVYGGSDGMCGMSFKKGVKYLVFTYPVKGVENTGLCSGNHIASDVDADIKILNRLAKTSAADPVSSYIGLGAIIIVFLGIIMVISKKRGQNK</sequence>
<evidence type="ECO:0000313" key="3">
    <source>
        <dbReference type="EMBL" id="TFE22587.1"/>
    </source>
</evidence>
<evidence type="ECO:0000256" key="1">
    <source>
        <dbReference type="SAM" id="Phobius"/>
    </source>
</evidence>